<keyword evidence="3" id="KW-0677">Repeat</keyword>
<name>A0A5N5SMK4_9CRUS</name>
<dbReference type="PROSITE" id="PS50004">
    <property type="entry name" value="C2"/>
    <property type="match status" value="1"/>
</dbReference>
<dbReference type="CDD" id="cd04017">
    <property type="entry name" value="C2D_Ferlin"/>
    <property type="match status" value="1"/>
</dbReference>
<evidence type="ECO:0000256" key="4">
    <source>
        <dbReference type="ARBA" id="ARBA00022989"/>
    </source>
</evidence>
<dbReference type="InterPro" id="IPR035892">
    <property type="entry name" value="C2_domain_sf"/>
</dbReference>
<dbReference type="Gene3D" id="2.60.40.150">
    <property type="entry name" value="C2 domain"/>
    <property type="match status" value="1"/>
</dbReference>
<dbReference type="OrthoDB" id="10059618at2759"/>
<gene>
    <name evidence="7" type="primary">DYSF</name>
    <name evidence="7" type="ORF">Anas_08379</name>
</gene>
<evidence type="ECO:0000256" key="5">
    <source>
        <dbReference type="ARBA" id="ARBA00023136"/>
    </source>
</evidence>
<dbReference type="PANTHER" id="PTHR12546:SF33">
    <property type="entry name" value="SPERM VESICLE FUSION PROTEIN FER-1"/>
    <property type="match status" value="1"/>
</dbReference>
<comment type="subcellular location">
    <subcellularLocation>
        <location evidence="1">Membrane</location>
        <topology evidence="1">Single-pass membrane protein</topology>
    </subcellularLocation>
</comment>
<keyword evidence="4" id="KW-1133">Transmembrane helix</keyword>
<feature type="domain" description="C2" evidence="6">
    <location>
        <begin position="551"/>
        <end position="699"/>
    </location>
</feature>
<evidence type="ECO:0000256" key="3">
    <source>
        <dbReference type="ARBA" id="ARBA00022737"/>
    </source>
</evidence>
<protein>
    <submittedName>
        <fullName evidence="7">Dysferlin</fullName>
    </submittedName>
</protein>
<comment type="caution">
    <text evidence="7">The sequence shown here is derived from an EMBL/GenBank/DDBJ whole genome shotgun (WGS) entry which is preliminary data.</text>
</comment>
<keyword evidence="8" id="KW-1185">Reference proteome</keyword>
<dbReference type="InterPro" id="IPR037723">
    <property type="entry name" value="C2D_Ferlin"/>
</dbReference>
<accession>A0A5N5SMK4</accession>
<dbReference type="PANTHER" id="PTHR12546">
    <property type="entry name" value="FER-1-LIKE"/>
    <property type="match status" value="1"/>
</dbReference>
<evidence type="ECO:0000313" key="7">
    <source>
        <dbReference type="EMBL" id="KAB7494930.1"/>
    </source>
</evidence>
<dbReference type="SMART" id="SM00694">
    <property type="entry name" value="DysFC"/>
    <property type="match status" value="2"/>
</dbReference>
<dbReference type="SMART" id="SM00693">
    <property type="entry name" value="DysFN"/>
    <property type="match status" value="2"/>
</dbReference>
<dbReference type="InterPro" id="IPR037721">
    <property type="entry name" value="Ferlin"/>
</dbReference>
<dbReference type="Pfam" id="PF00168">
    <property type="entry name" value="C2"/>
    <property type="match status" value="1"/>
</dbReference>
<dbReference type="AlphaFoldDB" id="A0A5N5SMK4"/>
<dbReference type="GO" id="GO:0016020">
    <property type="term" value="C:membrane"/>
    <property type="evidence" value="ECO:0007669"/>
    <property type="project" value="UniProtKB-SubCell"/>
</dbReference>
<evidence type="ECO:0000256" key="2">
    <source>
        <dbReference type="ARBA" id="ARBA00022692"/>
    </source>
</evidence>
<dbReference type="InterPro" id="IPR000008">
    <property type="entry name" value="C2_dom"/>
</dbReference>
<dbReference type="GO" id="GO:0007009">
    <property type="term" value="P:plasma membrane organization"/>
    <property type="evidence" value="ECO:0007669"/>
    <property type="project" value="TreeGrafter"/>
</dbReference>
<dbReference type="InterPro" id="IPR006614">
    <property type="entry name" value="Peroxin/Ferlin"/>
</dbReference>
<dbReference type="GO" id="GO:0061025">
    <property type="term" value="P:membrane fusion"/>
    <property type="evidence" value="ECO:0007669"/>
    <property type="project" value="TreeGrafter"/>
</dbReference>
<keyword evidence="2" id="KW-0812">Transmembrane</keyword>
<dbReference type="Pfam" id="PF08150">
    <property type="entry name" value="FerB"/>
    <property type="match status" value="1"/>
</dbReference>
<organism evidence="7 8">
    <name type="scientific">Armadillidium nasatum</name>
    <dbReference type="NCBI Taxonomy" id="96803"/>
    <lineage>
        <taxon>Eukaryota</taxon>
        <taxon>Metazoa</taxon>
        <taxon>Ecdysozoa</taxon>
        <taxon>Arthropoda</taxon>
        <taxon>Crustacea</taxon>
        <taxon>Multicrustacea</taxon>
        <taxon>Malacostraca</taxon>
        <taxon>Eumalacostraca</taxon>
        <taxon>Peracarida</taxon>
        <taxon>Isopoda</taxon>
        <taxon>Oniscidea</taxon>
        <taxon>Crinocheta</taxon>
        <taxon>Armadillidiidae</taxon>
        <taxon>Armadillidium</taxon>
    </lineage>
</organism>
<dbReference type="SUPFAM" id="SSF49562">
    <property type="entry name" value="C2 domain (Calcium/lipid-binding domain, CaLB)"/>
    <property type="match status" value="2"/>
</dbReference>
<dbReference type="EMBL" id="SEYY01023330">
    <property type="protein sequence ID" value="KAB7494930.1"/>
    <property type="molecule type" value="Genomic_DNA"/>
</dbReference>
<dbReference type="Proteomes" id="UP000326759">
    <property type="component" value="Unassembled WGS sequence"/>
</dbReference>
<dbReference type="SMART" id="SM01201">
    <property type="entry name" value="FerB"/>
    <property type="match status" value="1"/>
</dbReference>
<reference evidence="7 8" key="1">
    <citation type="journal article" date="2019" name="PLoS Biol.">
        <title>Sex chromosomes control vertical transmission of feminizing Wolbachia symbionts in an isopod.</title>
        <authorList>
            <person name="Becking T."/>
            <person name="Chebbi M.A."/>
            <person name="Giraud I."/>
            <person name="Moumen B."/>
            <person name="Laverre T."/>
            <person name="Caubet Y."/>
            <person name="Peccoud J."/>
            <person name="Gilbert C."/>
            <person name="Cordaux R."/>
        </authorList>
    </citation>
    <scope>NUCLEOTIDE SEQUENCE [LARGE SCALE GENOMIC DNA]</scope>
    <source>
        <strain evidence="7">ANa2</strain>
        <tissue evidence="7">Whole body excluding digestive tract and cuticle</tissue>
    </source>
</reference>
<evidence type="ECO:0000259" key="6">
    <source>
        <dbReference type="PROSITE" id="PS50004"/>
    </source>
</evidence>
<proteinExistence type="predicted"/>
<keyword evidence="5" id="KW-0472">Membrane</keyword>
<dbReference type="SMART" id="SM00239">
    <property type="entry name" value="C2"/>
    <property type="match status" value="1"/>
</dbReference>
<sequence length="824" mass="94548">MLGITPLFQRPIWMTHHLIKFGHLDLQGTLSFVPISHTLTYLKEANRSLEIEVSIGNFGNKLEQSILPSPSSTHPSNPVFDGCRYYFLPWGDSSPLIMVQCQWEDITYRLMASNAISKIVKETRKNLRSIKQSMKSGKEEEEGGKTRILCQDALKTLNFSCKAPLPEPDPIRHALTSLDTALRKKRILALKKICKDSSSLISESAETIVDELQIIIDKLEDLALEPQNSIPDIFLWLMSGTERLAFARVPAQKILFAFEPDWSGEIAGHFTSFPLRYPDDSSGLQVGGVVRASLWLGREEDLRQWWDVRADLQLTVYAETFENQVVSAPGTGKWTNKGALMRRPPFSDADGLKELPKDMFVPSTDWKFQGDWFIDPDPSIKYSMDSGHTIYCEEVFEQQARVPGGTWLDAPNTWTDARGDPATPRDQIECPVGWQWRDLWATDLQRAVDCEGWEYTVQKGITGWSPQEKLYHVLRRRRWMRERHRVGKVEKTFLSKDGWEYATLFSRRFHARERGIDIVRRRRWRRKLVPAEHGIPTTPRIMVMTDNKDVKESVVQITCPRQYVVSTEIHLYQLRAHIYQARDLAAGDKSGLSDPYAVVSFCGSTQQTEKQGQTLCPTWDQTLVFDEIRISGPIIPPNEMCSPPSVVVEIYDWDHRYIVYTVRVYVPPQGEPDFLGRVICEPHANDLEKGYKPPKLQWYQLTRGGTNYGEILATFELFLKDPMEELPMPPPSKGDTFMLPFGIRPVLQKTRIEVLCWGIRNMSTFDLQSVTRPSIEFECGGQEVKSSIMNNSRQNPNFDNPHLYFDVELPKEELYMPPLTLPDL</sequence>
<evidence type="ECO:0000313" key="8">
    <source>
        <dbReference type="Proteomes" id="UP000326759"/>
    </source>
</evidence>
<evidence type="ECO:0000256" key="1">
    <source>
        <dbReference type="ARBA" id="ARBA00004167"/>
    </source>
</evidence>
<dbReference type="InterPro" id="IPR012561">
    <property type="entry name" value="Ferlin_B-domain"/>
</dbReference>